<evidence type="ECO:0000256" key="3">
    <source>
        <dbReference type="PROSITE-ProRule" id="PRU00023"/>
    </source>
</evidence>
<feature type="chain" id="PRO_5035762018" evidence="4">
    <location>
        <begin position="26"/>
        <end position="393"/>
    </location>
</feature>
<keyword evidence="4" id="KW-0732">Signal</keyword>
<evidence type="ECO:0000256" key="4">
    <source>
        <dbReference type="SAM" id="SignalP"/>
    </source>
</evidence>
<organism evidence="5 6">
    <name type="scientific">Ostreobium quekettii</name>
    <dbReference type="NCBI Taxonomy" id="121088"/>
    <lineage>
        <taxon>Eukaryota</taxon>
        <taxon>Viridiplantae</taxon>
        <taxon>Chlorophyta</taxon>
        <taxon>core chlorophytes</taxon>
        <taxon>Ulvophyceae</taxon>
        <taxon>TCBD clade</taxon>
        <taxon>Bryopsidales</taxon>
        <taxon>Ostreobineae</taxon>
        <taxon>Ostreobiaceae</taxon>
        <taxon>Ostreobium</taxon>
    </lineage>
</organism>
<dbReference type="OrthoDB" id="546035at2759"/>
<dbReference type="PROSITE" id="PS50088">
    <property type="entry name" value="ANK_REPEAT"/>
    <property type="match status" value="6"/>
</dbReference>
<proteinExistence type="predicted"/>
<sequence length="393" mass="42120">MGRMRRFAVLCAVALSALCWGGATATRVGWEGREENSPGMKLRDLRLLMDSPNTADEQALIMAATDGDFEEVERLLNEGVDIEVRTARDSTPLMLAAFMGHLEIVELLIDEGARINSTDIDERTPLHYASQKNHTTVVQVLLEHGADLNSQGTKMSTPLFVAAQSDATGALDYLLQMDGIEVDLDNFQGWTPLIAAADMGHEASVQRLLDAEADPTVATNLRATALHRAALTLEGNRVLPLLIDRGVEVNALDNANDTPLEYATWAGNTPAVQILLNAGANTSIPNRNGNLPADALCLCLASQRCATPCDTITNNTIMALLDGEMPELRSPTPFSPTDPEETPEIPPFGVRRESPQAVAAGEEMEGAGTALSPLWATVCLSLVVGLVSLLELC</sequence>
<evidence type="ECO:0000313" key="5">
    <source>
        <dbReference type="EMBL" id="CAD7697559.1"/>
    </source>
</evidence>
<name>A0A8S1IU69_9CHLO</name>
<comment type="caution">
    <text evidence="5">The sequence shown here is derived from an EMBL/GenBank/DDBJ whole genome shotgun (WGS) entry which is preliminary data.</text>
</comment>
<dbReference type="PROSITE" id="PS50297">
    <property type="entry name" value="ANK_REP_REGION"/>
    <property type="match status" value="3"/>
</dbReference>
<feature type="repeat" description="ANK" evidence="3">
    <location>
        <begin position="88"/>
        <end position="120"/>
    </location>
</feature>
<dbReference type="SUPFAM" id="SSF48403">
    <property type="entry name" value="Ankyrin repeat"/>
    <property type="match status" value="1"/>
</dbReference>
<accession>A0A8S1IU69</accession>
<evidence type="ECO:0000256" key="1">
    <source>
        <dbReference type="ARBA" id="ARBA00022737"/>
    </source>
</evidence>
<protein>
    <submittedName>
        <fullName evidence="5">Uncharacterized protein</fullName>
    </submittedName>
</protein>
<reference evidence="5" key="1">
    <citation type="submission" date="2020-12" db="EMBL/GenBank/DDBJ databases">
        <authorList>
            <person name="Iha C."/>
        </authorList>
    </citation>
    <scope>NUCLEOTIDE SEQUENCE</scope>
</reference>
<feature type="repeat" description="ANK" evidence="3">
    <location>
        <begin position="121"/>
        <end position="153"/>
    </location>
</feature>
<dbReference type="PRINTS" id="PR01415">
    <property type="entry name" value="ANKYRIN"/>
</dbReference>
<dbReference type="PANTHER" id="PTHR24171:SF9">
    <property type="entry name" value="ANKYRIN REPEAT DOMAIN-CONTAINING PROTEIN 39"/>
    <property type="match status" value="1"/>
</dbReference>
<gene>
    <name evidence="5" type="ORF">OSTQU699_LOCUS2920</name>
</gene>
<dbReference type="EMBL" id="CAJHUC010000675">
    <property type="protein sequence ID" value="CAD7697559.1"/>
    <property type="molecule type" value="Genomic_DNA"/>
</dbReference>
<dbReference type="AlphaFoldDB" id="A0A8S1IU69"/>
<dbReference type="InterPro" id="IPR036770">
    <property type="entry name" value="Ankyrin_rpt-contain_sf"/>
</dbReference>
<feature type="repeat" description="ANK" evidence="3">
    <location>
        <begin position="55"/>
        <end position="87"/>
    </location>
</feature>
<keyword evidence="2 3" id="KW-0040">ANK repeat</keyword>
<dbReference type="PANTHER" id="PTHR24171">
    <property type="entry name" value="ANKYRIN REPEAT DOMAIN-CONTAINING PROTEIN 39-RELATED"/>
    <property type="match status" value="1"/>
</dbReference>
<feature type="repeat" description="ANK" evidence="3">
    <location>
        <begin position="255"/>
        <end position="287"/>
    </location>
</feature>
<dbReference type="GO" id="GO:0004842">
    <property type="term" value="F:ubiquitin-protein transferase activity"/>
    <property type="evidence" value="ECO:0007669"/>
    <property type="project" value="TreeGrafter"/>
</dbReference>
<dbReference type="GO" id="GO:0085020">
    <property type="term" value="P:protein K6-linked ubiquitination"/>
    <property type="evidence" value="ECO:0007669"/>
    <property type="project" value="TreeGrafter"/>
</dbReference>
<dbReference type="SMART" id="SM00248">
    <property type="entry name" value="ANK"/>
    <property type="match status" value="7"/>
</dbReference>
<dbReference type="Proteomes" id="UP000708148">
    <property type="component" value="Unassembled WGS sequence"/>
</dbReference>
<evidence type="ECO:0000256" key="2">
    <source>
        <dbReference type="ARBA" id="ARBA00023043"/>
    </source>
</evidence>
<keyword evidence="1" id="KW-0677">Repeat</keyword>
<feature type="repeat" description="ANK" evidence="3">
    <location>
        <begin position="221"/>
        <end position="254"/>
    </location>
</feature>
<feature type="repeat" description="ANK" evidence="3">
    <location>
        <begin position="188"/>
        <end position="220"/>
    </location>
</feature>
<dbReference type="Gene3D" id="1.25.40.20">
    <property type="entry name" value="Ankyrin repeat-containing domain"/>
    <property type="match status" value="2"/>
</dbReference>
<dbReference type="Pfam" id="PF12796">
    <property type="entry name" value="Ank_2"/>
    <property type="match status" value="3"/>
</dbReference>
<keyword evidence="6" id="KW-1185">Reference proteome</keyword>
<dbReference type="InterPro" id="IPR002110">
    <property type="entry name" value="Ankyrin_rpt"/>
</dbReference>
<feature type="signal peptide" evidence="4">
    <location>
        <begin position="1"/>
        <end position="25"/>
    </location>
</feature>
<evidence type="ECO:0000313" key="6">
    <source>
        <dbReference type="Proteomes" id="UP000708148"/>
    </source>
</evidence>